<dbReference type="Pfam" id="PF24160">
    <property type="entry name" value="UVB_sens_C"/>
    <property type="match status" value="1"/>
</dbReference>
<dbReference type="Pfam" id="PF04884">
    <property type="entry name" value="UVB_sens_prot"/>
    <property type="match status" value="1"/>
</dbReference>
<name>A0AAV5G2M9_ELECO</name>
<gene>
    <name evidence="4" type="primary">gn00470</name>
    <name evidence="4" type="ORF">PR202_gn00470</name>
</gene>
<dbReference type="PANTHER" id="PTHR12770:SF20">
    <property type="entry name" value="PROTEIN ROOT UVB SENSITIVE 6"/>
    <property type="match status" value="1"/>
</dbReference>
<comment type="caution">
    <text evidence="4">The sequence shown here is derived from an EMBL/GenBank/DDBJ whole genome shotgun (WGS) entry which is preliminary data.</text>
</comment>
<dbReference type="InterPro" id="IPR055412">
    <property type="entry name" value="UVB_sens_C"/>
</dbReference>
<reference evidence="4" key="2">
    <citation type="submission" date="2021-12" db="EMBL/GenBank/DDBJ databases">
        <title>Resequencing data analysis of finger millet.</title>
        <authorList>
            <person name="Hatakeyama M."/>
            <person name="Aluri S."/>
            <person name="Balachadran M.T."/>
            <person name="Sivarajan S.R."/>
            <person name="Poveda L."/>
            <person name="Shimizu-Inatsugi R."/>
            <person name="Schlapbach R."/>
            <person name="Sreeman S.M."/>
            <person name="Shimizu K.K."/>
        </authorList>
    </citation>
    <scope>NUCLEOTIDE SEQUENCE</scope>
</reference>
<accession>A0AAV5G2M9</accession>
<dbReference type="InterPro" id="IPR054549">
    <property type="entry name" value="UVB_sens_RUS_dom"/>
</dbReference>
<protein>
    <recommendedName>
        <fullName evidence="6">Protein root UVB sensitive 6</fullName>
    </recommendedName>
</protein>
<evidence type="ECO:0000313" key="4">
    <source>
        <dbReference type="EMBL" id="GJN41138.1"/>
    </source>
</evidence>
<dbReference type="AlphaFoldDB" id="A0AAV5G2M9"/>
<dbReference type="Proteomes" id="UP001054889">
    <property type="component" value="Unassembled WGS sequence"/>
</dbReference>
<dbReference type="InterPro" id="IPR006968">
    <property type="entry name" value="RUS_fam"/>
</dbReference>
<feature type="domain" description="Protein root UVB sensitive/RUS" evidence="2">
    <location>
        <begin position="79"/>
        <end position="329"/>
    </location>
</feature>
<dbReference type="PANTHER" id="PTHR12770">
    <property type="entry name" value="RUS1 FAMILY PROTEIN C16ORF58"/>
    <property type="match status" value="1"/>
</dbReference>
<evidence type="ECO:0000256" key="1">
    <source>
        <dbReference type="ARBA" id="ARBA00007558"/>
    </source>
</evidence>
<proteinExistence type="inferred from homology"/>
<evidence type="ECO:0000259" key="2">
    <source>
        <dbReference type="Pfam" id="PF04884"/>
    </source>
</evidence>
<reference evidence="4" key="1">
    <citation type="journal article" date="2018" name="DNA Res.">
        <title>Multiple hybrid de novo genome assembly of finger millet, an orphan allotetraploid crop.</title>
        <authorList>
            <person name="Hatakeyama M."/>
            <person name="Aluri S."/>
            <person name="Balachadran M.T."/>
            <person name="Sivarajan S.R."/>
            <person name="Patrignani A."/>
            <person name="Gruter S."/>
            <person name="Poveda L."/>
            <person name="Shimizu-Inatsugi R."/>
            <person name="Baeten J."/>
            <person name="Francoijs K.J."/>
            <person name="Nataraja K.N."/>
            <person name="Reddy Y.A.N."/>
            <person name="Phadnis S."/>
            <person name="Ravikumar R.L."/>
            <person name="Schlapbach R."/>
            <person name="Sreeman S.M."/>
            <person name="Shimizu K.K."/>
        </authorList>
    </citation>
    <scope>NUCLEOTIDE SEQUENCE</scope>
</reference>
<evidence type="ECO:0000259" key="3">
    <source>
        <dbReference type="Pfam" id="PF24160"/>
    </source>
</evidence>
<organism evidence="4 5">
    <name type="scientific">Eleusine coracana subsp. coracana</name>
    <dbReference type="NCBI Taxonomy" id="191504"/>
    <lineage>
        <taxon>Eukaryota</taxon>
        <taxon>Viridiplantae</taxon>
        <taxon>Streptophyta</taxon>
        <taxon>Embryophyta</taxon>
        <taxon>Tracheophyta</taxon>
        <taxon>Spermatophyta</taxon>
        <taxon>Magnoliopsida</taxon>
        <taxon>Liliopsida</taxon>
        <taxon>Poales</taxon>
        <taxon>Poaceae</taxon>
        <taxon>PACMAD clade</taxon>
        <taxon>Chloridoideae</taxon>
        <taxon>Cynodonteae</taxon>
        <taxon>Eleusininae</taxon>
        <taxon>Eleusine</taxon>
    </lineage>
</organism>
<sequence>MAPAMGLKRSAAAAVGAQTVTLPATAVRAAGRSAVREAAEASSAPAAPAKGASVKAKGSASFGVSFKAVPLQSPLPPVEEIMSFIRSYVVPEGFPESVTPSYVPYMSWRAIEVFVINSSFLYSFQHFFGGAMGVFTTRTLLNSLGVAQSRATSGAVAINWILKDGAGRVGKMIFARQGKKFDYDLKQLRFSGDLLMELGAGIELATAAFPQLFLPMACIANVVKNVAAVTSTSTRTPIYKAYARGENIGDVTAKGECVGNIADLLGTGLSILISKSNPSLVTSFAFLSCGYLLSSYHEVGFHLTTVRSVVLNTLNRARFTVAVDSFIKTGHVPSLKEGNSEETVFNPPWRHEPVAIGSRFGEAFQEPASFVAIRPLFEDERYLVTYNPTKDKVYALLKDQAKPDDILKAAFHAHVLLHFINASHARKRTKSNRAYQYNPLNMDFLPHIEESCKIVMSSYGVFKKKAKDQGWIMSESLLNPGRARLCGVAPQ</sequence>
<feature type="domain" description="Root UVB sensitive protein C-terminal" evidence="3">
    <location>
        <begin position="332"/>
        <end position="480"/>
    </location>
</feature>
<comment type="similarity">
    <text evidence="1">Belongs to the RUS1 family.</text>
</comment>
<evidence type="ECO:0000313" key="5">
    <source>
        <dbReference type="Proteomes" id="UP001054889"/>
    </source>
</evidence>
<keyword evidence="5" id="KW-1185">Reference proteome</keyword>
<evidence type="ECO:0008006" key="6">
    <source>
        <dbReference type="Google" id="ProtNLM"/>
    </source>
</evidence>
<dbReference type="EMBL" id="BQKI01000220">
    <property type="protein sequence ID" value="GJN41138.1"/>
    <property type="molecule type" value="Genomic_DNA"/>
</dbReference>